<dbReference type="FunFam" id="2.70.160.11:FF:000018">
    <property type="entry name" value="Protein arginine N-methyltransferase"/>
    <property type="match status" value="1"/>
</dbReference>
<keyword evidence="13" id="KW-1185">Reference proteome</keyword>
<keyword evidence="1 4" id="KW-0489">Methyltransferase</keyword>
<feature type="region of interest" description="Disordered" evidence="8">
    <location>
        <begin position="625"/>
        <end position="649"/>
    </location>
</feature>
<dbReference type="Pfam" id="PF17285">
    <property type="entry name" value="PRMT5_TIM"/>
    <property type="match status" value="1"/>
</dbReference>
<dbReference type="FunFam" id="3.40.50.150:FF:000149">
    <property type="entry name" value="Protein arginine N-methyltransferase"/>
    <property type="match status" value="1"/>
</dbReference>
<dbReference type="GO" id="GO:0005634">
    <property type="term" value="C:nucleus"/>
    <property type="evidence" value="ECO:0007669"/>
    <property type="project" value="TreeGrafter"/>
</dbReference>
<dbReference type="GO" id="GO:0032259">
    <property type="term" value="P:methylation"/>
    <property type="evidence" value="ECO:0007669"/>
    <property type="project" value="UniProtKB-KW"/>
</dbReference>
<evidence type="ECO:0000256" key="4">
    <source>
        <dbReference type="PIRNR" id="PIRNR015894"/>
    </source>
</evidence>
<dbReference type="InterPro" id="IPR025799">
    <property type="entry name" value="Arg_MeTrfase"/>
</dbReference>
<dbReference type="EMBL" id="ML978715">
    <property type="protein sequence ID" value="KAF2088972.1"/>
    <property type="molecule type" value="Genomic_DNA"/>
</dbReference>
<dbReference type="InterPro" id="IPR035248">
    <property type="entry name" value="PRMT5_C"/>
</dbReference>
<dbReference type="GO" id="GO:0005829">
    <property type="term" value="C:cytosol"/>
    <property type="evidence" value="ECO:0007669"/>
    <property type="project" value="TreeGrafter"/>
</dbReference>
<evidence type="ECO:0000256" key="2">
    <source>
        <dbReference type="ARBA" id="ARBA00022679"/>
    </source>
</evidence>
<feature type="binding site" evidence="6">
    <location>
        <begin position="495"/>
        <end position="496"/>
    </location>
    <ligand>
        <name>S-adenosyl-L-methionine</name>
        <dbReference type="ChEBI" id="CHEBI:59789"/>
    </ligand>
</feature>
<dbReference type="InterPro" id="IPR007857">
    <property type="entry name" value="Arg_MeTrfase_PRMT5"/>
</dbReference>
<dbReference type="Pfam" id="PF17286">
    <property type="entry name" value="PRMT5_C"/>
    <property type="match status" value="1"/>
</dbReference>
<protein>
    <recommendedName>
        <fullName evidence="4">Protein arginine N-methyltransferase</fullName>
    </recommendedName>
</protein>
<evidence type="ECO:0000256" key="7">
    <source>
        <dbReference type="PIRSR" id="PIRSR015894-3"/>
    </source>
</evidence>
<evidence type="ECO:0000259" key="10">
    <source>
        <dbReference type="Pfam" id="PF17285"/>
    </source>
</evidence>
<evidence type="ECO:0000256" key="5">
    <source>
        <dbReference type="PIRSR" id="PIRSR015894-1"/>
    </source>
</evidence>
<evidence type="ECO:0000259" key="11">
    <source>
        <dbReference type="Pfam" id="PF17286"/>
    </source>
</evidence>
<comment type="similarity">
    <text evidence="4">Belongs to the class I-like SAM-binding methyltransferase superfamily.</text>
</comment>
<reference evidence="12" key="1">
    <citation type="journal article" date="2020" name="Stud. Mycol.">
        <title>101 Dothideomycetes genomes: a test case for predicting lifestyles and emergence of pathogens.</title>
        <authorList>
            <person name="Haridas S."/>
            <person name="Albert R."/>
            <person name="Binder M."/>
            <person name="Bloem J."/>
            <person name="Labutti K."/>
            <person name="Salamov A."/>
            <person name="Andreopoulos B."/>
            <person name="Baker S."/>
            <person name="Barry K."/>
            <person name="Bills G."/>
            <person name="Bluhm B."/>
            <person name="Cannon C."/>
            <person name="Castanera R."/>
            <person name="Culley D."/>
            <person name="Daum C."/>
            <person name="Ezra D."/>
            <person name="Gonzalez J."/>
            <person name="Henrissat B."/>
            <person name="Kuo A."/>
            <person name="Liang C."/>
            <person name="Lipzen A."/>
            <person name="Lutzoni F."/>
            <person name="Magnuson J."/>
            <person name="Mondo S."/>
            <person name="Nolan M."/>
            <person name="Ohm R."/>
            <person name="Pangilinan J."/>
            <person name="Park H.-J."/>
            <person name="Ramirez L."/>
            <person name="Alfaro M."/>
            <person name="Sun H."/>
            <person name="Tritt A."/>
            <person name="Yoshinaga Y."/>
            <person name="Zwiers L.-H."/>
            <person name="Turgeon B."/>
            <person name="Goodwin S."/>
            <person name="Spatafora J."/>
            <person name="Crous P."/>
            <person name="Grigoriev I."/>
        </authorList>
    </citation>
    <scope>NUCLEOTIDE SEQUENCE</scope>
    <source>
        <strain evidence="12">CBS 121410</strain>
    </source>
</reference>
<dbReference type="Gene3D" id="2.70.160.11">
    <property type="entry name" value="Hnrnp arginine n-methyltransferase1"/>
    <property type="match status" value="1"/>
</dbReference>
<dbReference type="InterPro" id="IPR035247">
    <property type="entry name" value="PRMT5_TIM"/>
</dbReference>
<evidence type="ECO:0000256" key="1">
    <source>
        <dbReference type="ARBA" id="ARBA00022603"/>
    </source>
</evidence>
<dbReference type="PIRSF" id="PIRSF015894">
    <property type="entry name" value="Skb1_MeTrfase"/>
    <property type="match status" value="1"/>
</dbReference>
<dbReference type="Gene3D" id="3.40.50.150">
    <property type="entry name" value="Vaccinia Virus protein VP39"/>
    <property type="match status" value="1"/>
</dbReference>
<dbReference type="GO" id="GO:0016274">
    <property type="term" value="F:protein-arginine N-methyltransferase activity"/>
    <property type="evidence" value="ECO:0007669"/>
    <property type="project" value="InterPro"/>
</dbReference>
<dbReference type="PANTHER" id="PTHR10738">
    <property type="entry name" value="PROTEIN ARGININE N-METHYLTRANSFERASE 5"/>
    <property type="match status" value="1"/>
</dbReference>
<feature type="active site" description="Proton donor/acceptor" evidence="5">
    <location>
        <position position="518"/>
    </location>
</feature>
<feature type="domain" description="PRMT5 TIM barrel" evidence="10">
    <location>
        <begin position="33"/>
        <end position="363"/>
    </location>
</feature>
<dbReference type="Proteomes" id="UP000799776">
    <property type="component" value="Unassembled WGS sequence"/>
</dbReference>
<dbReference type="SUPFAM" id="SSF53335">
    <property type="entry name" value="S-adenosyl-L-methionine-dependent methyltransferases"/>
    <property type="match status" value="1"/>
</dbReference>
<organism evidence="12 13">
    <name type="scientific">Saccharata proteae CBS 121410</name>
    <dbReference type="NCBI Taxonomy" id="1314787"/>
    <lineage>
        <taxon>Eukaryota</taxon>
        <taxon>Fungi</taxon>
        <taxon>Dikarya</taxon>
        <taxon>Ascomycota</taxon>
        <taxon>Pezizomycotina</taxon>
        <taxon>Dothideomycetes</taxon>
        <taxon>Dothideomycetes incertae sedis</taxon>
        <taxon>Botryosphaeriales</taxon>
        <taxon>Saccharataceae</taxon>
        <taxon>Saccharata</taxon>
    </lineage>
</organism>
<feature type="region of interest" description="Disordered" evidence="8">
    <location>
        <begin position="326"/>
        <end position="350"/>
    </location>
</feature>
<feature type="domain" description="PRMT5 arginine-N-methyltransferase" evidence="9">
    <location>
        <begin position="370"/>
        <end position="548"/>
    </location>
</feature>
<feature type="binding site" evidence="6">
    <location>
        <begin position="406"/>
        <end position="407"/>
    </location>
    <ligand>
        <name>S-adenosyl-L-methionine</name>
        <dbReference type="ChEBI" id="CHEBI:59789"/>
    </ligand>
</feature>
<evidence type="ECO:0000313" key="12">
    <source>
        <dbReference type="EMBL" id="KAF2088972.1"/>
    </source>
</evidence>
<dbReference type="InterPro" id="IPR035075">
    <property type="entry name" value="PRMT5"/>
</dbReference>
<feature type="domain" description="PRMT5 oligomerisation" evidence="11">
    <location>
        <begin position="551"/>
        <end position="769"/>
    </location>
</feature>
<feature type="binding site" evidence="6">
    <location>
        <position position="468"/>
    </location>
    <ligand>
        <name>S-adenosyl-L-methionine</name>
        <dbReference type="ChEBI" id="CHEBI:59789"/>
    </ligand>
</feature>
<accession>A0A6A5YAT7</accession>
<dbReference type="Gene3D" id="3.20.20.150">
    <property type="entry name" value="Divalent-metal-dependent TIM barrel enzymes"/>
    <property type="match status" value="1"/>
</dbReference>
<keyword evidence="3 4" id="KW-0949">S-adenosyl-L-methionine</keyword>
<feature type="binding site" evidence="6">
    <location>
        <position position="397"/>
    </location>
    <ligand>
        <name>S-adenosyl-L-methionine</name>
        <dbReference type="ChEBI" id="CHEBI:59789"/>
    </ligand>
</feature>
<gene>
    <name evidence="12" type="ORF">K490DRAFT_38008</name>
</gene>
<keyword evidence="2 4" id="KW-0808">Transferase</keyword>
<dbReference type="InterPro" id="IPR029063">
    <property type="entry name" value="SAM-dependent_MTases_sf"/>
</dbReference>
<feature type="active site" description="Proton donor/acceptor" evidence="5">
    <location>
        <position position="527"/>
    </location>
</feature>
<dbReference type="PROSITE" id="PS51678">
    <property type="entry name" value="SAM_MT_PRMT"/>
    <property type="match status" value="1"/>
</dbReference>
<dbReference type="Pfam" id="PF05185">
    <property type="entry name" value="PRMT5"/>
    <property type="match status" value="1"/>
</dbReference>
<dbReference type="OrthoDB" id="1368803at2759"/>
<evidence type="ECO:0000313" key="13">
    <source>
        <dbReference type="Proteomes" id="UP000799776"/>
    </source>
</evidence>
<evidence type="ECO:0000256" key="6">
    <source>
        <dbReference type="PIRSR" id="PIRSR015894-2"/>
    </source>
</evidence>
<dbReference type="GO" id="GO:0006355">
    <property type="term" value="P:regulation of DNA-templated transcription"/>
    <property type="evidence" value="ECO:0007669"/>
    <property type="project" value="TreeGrafter"/>
</dbReference>
<evidence type="ECO:0000256" key="3">
    <source>
        <dbReference type="ARBA" id="ARBA00022691"/>
    </source>
</evidence>
<proteinExistence type="inferred from homology"/>
<name>A0A6A5YAT7_9PEZI</name>
<evidence type="ECO:0000256" key="8">
    <source>
        <dbReference type="SAM" id="MobiDB-lite"/>
    </source>
</evidence>
<sequence>MDDNMPTFFVGQHESNRAYAVTDHLLHHAQDCNYDMLTAPITTSQFHTRVLHILSAYNAELELSTTKDIPLPLIPPLAPTDTHLTPNDTVARLLALTSSWIDLASPDPLIAHVSRQVLTLEIAYAAFCGVQNIIIKGPKLHHGDLAAGSGIAQYARAILEALGGGPYIQVHIMLPMADDPQAEIDEMGDLAAFAKEELLKGSGSRRGYVDMFGTWDAWNVIRTVCKYSAKLSVALTIPKQLPPMPVQNRWFSEPLRILSLPESSFVKNKKGYPVLPVGHQALIHRYMRLRNPPWLILSDVGPIPGLEDPDAVMSAPDGVLSPDAVADTPEPTPAEASQWQYANSKKPKDPTPHLSYIRYLQKNQPAKSMLERFATGYQDFLQTPLQPLADNLESITYETFEQDPIKYQWYEAAIDCALRDWMQQKKSTSSPNGAVVIAVAGSGRGPLVTRALNAAENTGVKVEVWAVEKNQNAYVLLQRTNAEVWNNAVTVVKTDMRFWKGPHRPDGTHGHVDILVSELLGSFADNELSPECLDGVQHVLNPTHGISIPSSYTAHMTPIAAPKLYADVQARAITDPTTPETPSVVMLHAIDFLSTLSTPTSPQPTADVKLVWQFSHPLPPSLLHQSQLRRGGGAGGGAGGATGGDGANEHNARFSRLGFHVSKRGECHGLAGYFETVLYAGPAGTVELSTNPNTMDAKSRDMISWFPIFFPLKSPMYLPDDSDVEVSIWRQTDDRKVWYEWLVEAFITVQGRRVRLAVSDLHSSVKNGCLM</sequence>
<dbReference type="AlphaFoldDB" id="A0A6A5YAT7"/>
<evidence type="ECO:0000259" key="9">
    <source>
        <dbReference type="Pfam" id="PF05185"/>
    </source>
</evidence>
<feature type="site" description="Critical for specifying symmetric addition of methyl groups" evidence="7">
    <location>
        <position position="400"/>
    </location>
</feature>
<feature type="compositionally biased region" description="Gly residues" evidence="8">
    <location>
        <begin position="630"/>
        <end position="646"/>
    </location>
</feature>
<dbReference type="PANTHER" id="PTHR10738:SF0">
    <property type="entry name" value="PROTEIN ARGININE N-METHYLTRANSFERASE 5"/>
    <property type="match status" value="1"/>
</dbReference>